<organism evidence="2 3">
    <name type="scientific">Kribbella koreensis</name>
    <dbReference type="NCBI Taxonomy" id="57909"/>
    <lineage>
        <taxon>Bacteria</taxon>
        <taxon>Bacillati</taxon>
        <taxon>Actinomycetota</taxon>
        <taxon>Actinomycetes</taxon>
        <taxon>Propionibacteriales</taxon>
        <taxon>Kribbellaceae</taxon>
        <taxon>Kribbella</taxon>
    </lineage>
</organism>
<feature type="transmembrane region" description="Helical" evidence="1">
    <location>
        <begin position="294"/>
        <end position="313"/>
    </location>
</feature>
<dbReference type="Gene3D" id="1.25.40.10">
    <property type="entry name" value="Tetratricopeptide repeat domain"/>
    <property type="match status" value="1"/>
</dbReference>
<evidence type="ECO:0008006" key="4">
    <source>
        <dbReference type="Google" id="ProtNLM"/>
    </source>
</evidence>
<evidence type="ECO:0000256" key="1">
    <source>
        <dbReference type="SAM" id="Phobius"/>
    </source>
</evidence>
<proteinExistence type="predicted"/>
<feature type="transmembrane region" description="Helical" evidence="1">
    <location>
        <begin position="264"/>
        <end position="282"/>
    </location>
</feature>
<dbReference type="InterPro" id="IPR011990">
    <property type="entry name" value="TPR-like_helical_dom_sf"/>
</dbReference>
<feature type="transmembrane region" description="Helical" evidence="1">
    <location>
        <begin position="325"/>
        <end position="348"/>
    </location>
</feature>
<dbReference type="Proteomes" id="UP001500542">
    <property type="component" value="Unassembled WGS sequence"/>
</dbReference>
<name>A0ABP4B8Q8_9ACTN</name>
<keyword evidence="1" id="KW-0812">Transmembrane</keyword>
<feature type="transmembrane region" description="Helical" evidence="1">
    <location>
        <begin position="491"/>
        <end position="512"/>
    </location>
</feature>
<dbReference type="SUPFAM" id="SSF48452">
    <property type="entry name" value="TPR-like"/>
    <property type="match status" value="1"/>
</dbReference>
<protein>
    <recommendedName>
        <fullName evidence="4">Tetratricopeptide repeat protein</fullName>
    </recommendedName>
</protein>
<evidence type="ECO:0000313" key="2">
    <source>
        <dbReference type="EMBL" id="GAA0947580.1"/>
    </source>
</evidence>
<gene>
    <name evidence="2" type="ORF">GCM10009554_44430</name>
</gene>
<keyword evidence="3" id="KW-1185">Reference proteome</keyword>
<keyword evidence="1" id="KW-1133">Transmembrane helix</keyword>
<accession>A0ABP4B8Q8</accession>
<feature type="transmembrane region" description="Helical" evidence="1">
    <location>
        <begin position="233"/>
        <end position="252"/>
    </location>
</feature>
<evidence type="ECO:0000313" key="3">
    <source>
        <dbReference type="Proteomes" id="UP001500542"/>
    </source>
</evidence>
<sequence length="571" mass="63910">MEPEATTTGDPDWADEVEHPAIQQVGDLLLAERYAEASSLAADLKDDPASRPIAELLLAQIAEDEDNLGQALAHIEDAVRLAPNNVRITAKYLDLLFAVGNYRRALDFASRLSQHVRSHPKVRYEMYWVYYGTDWHAHLREEFSLIPDNDPSEPYVSTIERLYVRLKRATVDHLLLRTERAKAENFKVQCEDLWVIDKLSFRNLSQYYRLNAQLDSAALSYARTFENWRIVRAALRSIFLVAAISGLAVHYSSNSSPHPALERILLMPLSSIAVCVLAASIFRLTRYYSPQTFFIGLTGLAAILTGTGMYRLISQSHSKLHLLSLGIIGGGIIVSAATVSQLITSLYFRKWWRRHYRLFARANVIDMLASILSGMANVDKQNNPVIRRRWLSQLESAAKLLESEVPKEACPNDPVTRAWLSDQLKGVAQTLRHLKRSMIAPSGKSWETASNVLRHQITAISTENWFAAKYRAPEPRAKTSRRDQLQAVGKFVAITLIPGLGYIAIAPVLGAAENSIQRGALLSAAWGLLSALFTLDPAIKDKTAAMREMSDTWSQVADRKIEAEKAPPRPT</sequence>
<keyword evidence="1" id="KW-0472">Membrane</keyword>
<feature type="transmembrane region" description="Helical" evidence="1">
    <location>
        <begin position="518"/>
        <end position="539"/>
    </location>
</feature>
<dbReference type="EMBL" id="BAAAHK010000011">
    <property type="protein sequence ID" value="GAA0947580.1"/>
    <property type="molecule type" value="Genomic_DNA"/>
</dbReference>
<comment type="caution">
    <text evidence="2">The sequence shown here is derived from an EMBL/GenBank/DDBJ whole genome shotgun (WGS) entry which is preliminary data.</text>
</comment>
<reference evidence="3" key="1">
    <citation type="journal article" date="2019" name="Int. J. Syst. Evol. Microbiol.">
        <title>The Global Catalogue of Microorganisms (GCM) 10K type strain sequencing project: providing services to taxonomists for standard genome sequencing and annotation.</title>
        <authorList>
            <consortium name="The Broad Institute Genomics Platform"/>
            <consortium name="The Broad Institute Genome Sequencing Center for Infectious Disease"/>
            <person name="Wu L."/>
            <person name="Ma J."/>
        </authorList>
    </citation>
    <scope>NUCLEOTIDE SEQUENCE [LARGE SCALE GENOMIC DNA]</scope>
    <source>
        <strain evidence="3">JCM 10977</strain>
    </source>
</reference>